<evidence type="ECO:0000313" key="3">
    <source>
        <dbReference type="Proteomes" id="UP001141806"/>
    </source>
</evidence>
<proteinExistence type="predicted"/>
<keyword evidence="3" id="KW-1185">Reference proteome</keyword>
<evidence type="ECO:0000313" key="2">
    <source>
        <dbReference type="EMBL" id="KAJ4980036.1"/>
    </source>
</evidence>
<accession>A0A9Q0L0G7</accession>
<dbReference type="Proteomes" id="UP001141806">
    <property type="component" value="Unassembled WGS sequence"/>
</dbReference>
<protein>
    <submittedName>
        <fullName evidence="2">Uncharacterized protein</fullName>
    </submittedName>
</protein>
<feature type="region of interest" description="Disordered" evidence="1">
    <location>
        <begin position="1"/>
        <end position="107"/>
    </location>
</feature>
<evidence type="ECO:0000256" key="1">
    <source>
        <dbReference type="SAM" id="MobiDB-lite"/>
    </source>
</evidence>
<dbReference type="AlphaFoldDB" id="A0A9Q0L0G7"/>
<dbReference type="EMBL" id="JAMYWD010000002">
    <property type="protein sequence ID" value="KAJ4980036.1"/>
    <property type="molecule type" value="Genomic_DNA"/>
</dbReference>
<feature type="compositionally biased region" description="Basic and acidic residues" evidence="1">
    <location>
        <begin position="46"/>
        <end position="57"/>
    </location>
</feature>
<comment type="caution">
    <text evidence="2">The sequence shown here is derived from an EMBL/GenBank/DDBJ whole genome shotgun (WGS) entry which is preliminary data.</text>
</comment>
<reference evidence="2" key="1">
    <citation type="journal article" date="2023" name="Plant J.">
        <title>The genome of the king protea, Protea cynaroides.</title>
        <authorList>
            <person name="Chang J."/>
            <person name="Duong T.A."/>
            <person name="Schoeman C."/>
            <person name="Ma X."/>
            <person name="Roodt D."/>
            <person name="Barker N."/>
            <person name="Li Z."/>
            <person name="Van de Peer Y."/>
            <person name="Mizrachi E."/>
        </authorList>
    </citation>
    <scope>NUCLEOTIDE SEQUENCE</scope>
    <source>
        <tissue evidence="2">Young leaves</tissue>
    </source>
</reference>
<organism evidence="2 3">
    <name type="scientific">Protea cynaroides</name>
    <dbReference type="NCBI Taxonomy" id="273540"/>
    <lineage>
        <taxon>Eukaryota</taxon>
        <taxon>Viridiplantae</taxon>
        <taxon>Streptophyta</taxon>
        <taxon>Embryophyta</taxon>
        <taxon>Tracheophyta</taxon>
        <taxon>Spermatophyta</taxon>
        <taxon>Magnoliopsida</taxon>
        <taxon>Proteales</taxon>
        <taxon>Proteaceae</taxon>
        <taxon>Protea</taxon>
    </lineage>
</organism>
<feature type="compositionally biased region" description="Basic and acidic residues" evidence="1">
    <location>
        <begin position="70"/>
        <end position="98"/>
    </location>
</feature>
<name>A0A9Q0L0G7_9MAGN</name>
<sequence>MGATSQPPVGVVPPFGVIPPYRPAPRNGPQLEPPQRGKPRWPQAEGEAREPRARQEESQTSSTAQRARIPVRDRLGSHPNVELRVEDSENDTPPREVDEPPNDGARAPMHTKMAARIEDQLMRLQQKIEIMEKNGYNAKTDGLPYNKAPDRLICWIFKIGDLTTKSEYREIVKSRSSFEILLQECISKLPLQLKFIILMDISARHSSHKKVSIMDKQ</sequence>
<gene>
    <name evidence="2" type="ORF">NE237_010816</name>
</gene>